<protein>
    <submittedName>
        <fullName evidence="2">S1 family peptidase</fullName>
    </submittedName>
</protein>
<dbReference type="AlphaFoldDB" id="A0A9D2J3C9"/>
<dbReference type="InterPro" id="IPR001254">
    <property type="entry name" value="Trypsin_dom"/>
</dbReference>
<dbReference type="GO" id="GO:0006508">
    <property type="term" value="P:proteolysis"/>
    <property type="evidence" value="ECO:0007669"/>
    <property type="project" value="InterPro"/>
</dbReference>
<gene>
    <name evidence="2" type="ORF">H9815_04430</name>
</gene>
<reference evidence="2" key="1">
    <citation type="journal article" date="2021" name="PeerJ">
        <title>Extensive microbial diversity within the chicken gut microbiome revealed by metagenomics and culture.</title>
        <authorList>
            <person name="Gilroy R."/>
            <person name="Ravi A."/>
            <person name="Getino M."/>
            <person name="Pursley I."/>
            <person name="Horton D.L."/>
            <person name="Alikhan N.F."/>
            <person name="Baker D."/>
            <person name="Gharbi K."/>
            <person name="Hall N."/>
            <person name="Watson M."/>
            <person name="Adriaenssens E.M."/>
            <person name="Foster-Nyarko E."/>
            <person name="Jarju S."/>
            <person name="Secka A."/>
            <person name="Antonio M."/>
            <person name="Oren A."/>
            <person name="Chaudhuri R.R."/>
            <person name="La Ragione R."/>
            <person name="Hildebrand F."/>
            <person name="Pallen M.J."/>
        </authorList>
    </citation>
    <scope>NUCLEOTIDE SEQUENCE</scope>
    <source>
        <strain evidence="2">ChiGjej4B4-7305</strain>
    </source>
</reference>
<evidence type="ECO:0000259" key="1">
    <source>
        <dbReference type="Pfam" id="PF00089"/>
    </source>
</evidence>
<dbReference type="Gene3D" id="2.40.10.10">
    <property type="entry name" value="Trypsin-like serine proteases"/>
    <property type="match status" value="2"/>
</dbReference>
<comment type="caution">
    <text evidence="2">The sequence shown here is derived from an EMBL/GenBank/DDBJ whole genome shotgun (WGS) entry which is preliminary data.</text>
</comment>
<sequence length="316" mass="32630">MHIDLARERKAHWLTFARDTLPVPETAAAPVSVAFGLAVRDRGEYALAVRYRDEAECSELLGQIAEADSDADIRHVGQIFAQSPPPADEVNQLRGRVRPLRPGLSIAHTSVTAGTLGAFVTDTDGTRYVLSNWHVLAGSPSTAAGDPIVQPGPADGGTSADQIGTLDRMVPLDPSGPNTVDAALALLTEQQVDAGYSVGAVTTTAPADGGEQVGKIGRTTGLTAGQVTAVEIDGMQVNYGEELGDLTFENQIEVTGDVGAFSAGGDSGSLVYREDGVAVGLLFAGSETGGPTGTGLTFVNPIDDVLRGLEVGLLQP</sequence>
<reference evidence="2" key="2">
    <citation type="submission" date="2021-04" db="EMBL/GenBank/DDBJ databases">
        <authorList>
            <person name="Gilroy R."/>
        </authorList>
    </citation>
    <scope>NUCLEOTIDE SEQUENCE</scope>
    <source>
        <strain evidence="2">ChiGjej4B4-7305</strain>
    </source>
</reference>
<dbReference type="EMBL" id="DXBY01000071">
    <property type="protein sequence ID" value="HIZ35003.1"/>
    <property type="molecule type" value="Genomic_DNA"/>
</dbReference>
<dbReference type="GO" id="GO:0004252">
    <property type="term" value="F:serine-type endopeptidase activity"/>
    <property type="evidence" value="ECO:0007669"/>
    <property type="project" value="InterPro"/>
</dbReference>
<evidence type="ECO:0000313" key="2">
    <source>
        <dbReference type="EMBL" id="HIZ35003.1"/>
    </source>
</evidence>
<dbReference type="InterPro" id="IPR043504">
    <property type="entry name" value="Peptidase_S1_PA_chymotrypsin"/>
</dbReference>
<organism evidence="2 3">
    <name type="scientific">Candidatus Ruania gallistercoris</name>
    <dbReference type="NCBI Taxonomy" id="2838746"/>
    <lineage>
        <taxon>Bacteria</taxon>
        <taxon>Bacillati</taxon>
        <taxon>Actinomycetota</taxon>
        <taxon>Actinomycetes</taxon>
        <taxon>Micrococcales</taxon>
        <taxon>Ruaniaceae</taxon>
        <taxon>Ruania</taxon>
    </lineage>
</organism>
<feature type="domain" description="Peptidase S1" evidence="1">
    <location>
        <begin position="126"/>
        <end position="292"/>
    </location>
</feature>
<dbReference type="Proteomes" id="UP000824037">
    <property type="component" value="Unassembled WGS sequence"/>
</dbReference>
<proteinExistence type="predicted"/>
<dbReference type="Pfam" id="PF00089">
    <property type="entry name" value="Trypsin"/>
    <property type="match status" value="1"/>
</dbReference>
<dbReference type="SUPFAM" id="SSF50494">
    <property type="entry name" value="Trypsin-like serine proteases"/>
    <property type="match status" value="1"/>
</dbReference>
<dbReference type="InterPro" id="IPR009003">
    <property type="entry name" value="Peptidase_S1_PA"/>
</dbReference>
<evidence type="ECO:0000313" key="3">
    <source>
        <dbReference type="Proteomes" id="UP000824037"/>
    </source>
</evidence>
<accession>A0A9D2J3C9</accession>
<name>A0A9D2J3C9_9MICO</name>